<dbReference type="InterPro" id="IPR006977">
    <property type="entry name" value="Yip1_dom"/>
</dbReference>
<evidence type="ECO:0000256" key="2">
    <source>
        <dbReference type="ARBA" id="ARBA00022692"/>
    </source>
</evidence>
<evidence type="ECO:0000313" key="7">
    <source>
        <dbReference type="EMBL" id="TCP69074.1"/>
    </source>
</evidence>
<gene>
    <name evidence="7" type="ORF">EDD57_11457</name>
</gene>
<feature type="transmembrane region" description="Helical" evidence="5">
    <location>
        <begin position="111"/>
        <end position="131"/>
    </location>
</feature>
<evidence type="ECO:0000256" key="1">
    <source>
        <dbReference type="ARBA" id="ARBA00004141"/>
    </source>
</evidence>
<protein>
    <submittedName>
        <fullName evidence="7">Yip1-like protein</fullName>
    </submittedName>
</protein>
<organism evidence="7 8">
    <name type="scientific">Baia soyae</name>
    <dbReference type="NCBI Taxonomy" id="1544746"/>
    <lineage>
        <taxon>Bacteria</taxon>
        <taxon>Bacillati</taxon>
        <taxon>Bacillota</taxon>
        <taxon>Bacilli</taxon>
        <taxon>Bacillales</taxon>
        <taxon>Thermoactinomycetaceae</taxon>
        <taxon>Baia</taxon>
    </lineage>
</organism>
<feature type="domain" description="Yip1" evidence="6">
    <location>
        <begin position="8"/>
        <end position="202"/>
    </location>
</feature>
<feature type="transmembrane region" description="Helical" evidence="5">
    <location>
        <begin position="26"/>
        <end position="45"/>
    </location>
</feature>
<comment type="subcellular location">
    <subcellularLocation>
        <location evidence="1">Membrane</location>
        <topology evidence="1">Multi-pass membrane protein</topology>
    </subcellularLocation>
</comment>
<dbReference type="GO" id="GO:0016020">
    <property type="term" value="C:membrane"/>
    <property type="evidence" value="ECO:0007669"/>
    <property type="project" value="UniProtKB-SubCell"/>
</dbReference>
<dbReference type="Proteomes" id="UP000294746">
    <property type="component" value="Unassembled WGS sequence"/>
</dbReference>
<keyword evidence="2 5" id="KW-0812">Transmembrane</keyword>
<sequence length="206" mass="23020">MKKISLLGIITNPKEQFEAMKSNPTISWAPLLLLFLLAVFIYAYTDDPSFFTFAGNSGVHIGLSVIFAIVVLTIVFLFLSLLTMFTSWIMQGLVKLFGGRIAFKQSFSLNMNLWVITLLGLVFHLILAMLFHDNPEIQYTSLASILPVKGFWEGVLSCVELFEIWFTVLLAMGLTTLANLTAKKAWIIAILFWMLLAVMVGLASTL</sequence>
<dbReference type="RefSeq" id="WP_165873692.1">
    <property type="nucleotide sequence ID" value="NZ_SLXV01000014.1"/>
</dbReference>
<feature type="transmembrane region" description="Helical" evidence="5">
    <location>
        <begin position="151"/>
        <end position="173"/>
    </location>
</feature>
<keyword evidence="4 5" id="KW-0472">Membrane</keyword>
<keyword evidence="3 5" id="KW-1133">Transmembrane helix</keyword>
<evidence type="ECO:0000256" key="5">
    <source>
        <dbReference type="SAM" id="Phobius"/>
    </source>
</evidence>
<dbReference type="Pfam" id="PF04893">
    <property type="entry name" value="Yip1"/>
    <property type="match status" value="1"/>
</dbReference>
<evidence type="ECO:0000256" key="3">
    <source>
        <dbReference type="ARBA" id="ARBA00022989"/>
    </source>
</evidence>
<accession>A0A4R2RZW1</accession>
<proteinExistence type="predicted"/>
<dbReference type="AlphaFoldDB" id="A0A4R2RZW1"/>
<evidence type="ECO:0000259" key="6">
    <source>
        <dbReference type="Pfam" id="PF04893"/>
    </source>
</evidence>
<feature type="transmembrane region" description="Helical" evidence="5">
    <location>
        <begin position="65"/>
        <end position="90"/>
    </location>
</feature>
<reference evidence="7 8" key="1">
    <citation type="submission" date="2019-03" db="EMBL/GenBank/DDBJ databases">
        <title>Genomic Encyclopedia of Type Strains, Phase IV (KMG-IV): sequencing the most valuable type-strain genomes for metagenomic binning, comparative biology and taxonomic classification.</title>
        <authorList>
            <person name="Goeker M."/>
        </authorList>
    </citation>
    <scope>NUCLEOTIDE SEQUENCE [LARGE SCALE GENOMIC DNA]</scope>
    <source>
        <strain evidence="7 8">DSM 46831</strain>
    </source>
</reference>
<evidence type="ECO:0000313" key="8">
    <source>
        <dbReference type="Proteomes" id="UP000294746"/>
    </source>
</evidence>
<keyword evidence="8" id="KW-1185">Reference proteome</keyword>
<name>A0A4R2RZW1_9BACL</name>
<dbReference type="EMBL" id="SLXV01000014">
    <property type="protein sequence ID" value="TCP69074.1"/>
    <property type="molecule type" value="Genomic_DNA"/>
</dbReference>
<evidence type="ECO:0000256" key="4">
    <source>
        <dbReference type="ARBA" id="ARBA00023136"/>
    </source>
</evidence>
<comment type="caution">
    <text evidence="7">The sequence shown here is derived from an EMBL/GenBank/DDBJ whole genome shotgun (WGS) entry which is preliminary data.</text>
</comment>
<feature type="transmembrane region" description="Helical" evidence="5">
    <location>
        <begin position="185"/>
        <end position="204"/>
    </location>
</feature>